<dbReference type="InterPro" id="IPR045262">
    <property type="entry name" value="STP/PLT_plant"/>
</dbReference>
<dbReference type="Gramene" id="ORUFI02G22570.1">
    <property type="protein sequence ID" value="ORUFI02G22570.1"/>
    <property type="gene ID" value="ORUFI02G22570"/>
</dbReference>
<evidence type="ECO:0000259" key="10">
    <source>
        <dbReference type="PROSITE" id="PS50850"/>
    </source>
</evidence>
<feature type="transmembrane region" description="Helical" evidence="9">
    <location>
        <begin position="348"/>
        <end position="369"/>
    </location>
</feature>
<dbReference type="PANTHER" id="PTHR23500">
    <property type="entry name" value="SOLUTE CARRIER FAMILY 2, FACILITATED GLUCOSE TRANSPORTER"/>
    <property type="match status" value="1"/>
</dbReference>
<accession>A0A0E0NGR5</accession>
<keyword evidence="8 9" id="KW-0472">Membrane</keyword>
<feature type="transmembrane region" description="Helical" evidence="9">
    <location>
        <begin position="140"/>
        <end position="158"/>
    </location>
</feature>
<organism evidence="11 12">
    <name type="scientific">Oryza rufipogon</name>
    <name type="common">Brownbeard rice</name>
    <name type="synonym">Asian wild rice</name>
    <dbReference type="NCBI Taxonomy" id="4529"/>
    <lineage>
        <taxon>Eukaryota</taxon>
        <taxon>Viridiplantae</taxon>
        <taxon>Streptophyta</taxon>
        <taxon>Embryophyta</taxon>
        <taxon>Tracheophyta</taxon>
        <taxon>Spermatophyta</taxon>
        <taxon>Magnoliopsida</taxon>
        <taxon>Liliopsida</taxon>
        <taxon>Poales</taxon>
        <taxon>Poaceae</taxon>
        <taxon>BOP clade</taxon>
        <taxon>Oryzoideae</taxon>
        <taxon>Oryzeae</taxon>
        <taxon>Oryzinae</taxon>
        <taxon>Oryza</taxon>
    </lineage>
</organism>
<keyword evidence="6" id="KW-0769">Symport</keyword>
<feature type="transmembrane region" description="Helical" evidence="9">
    <location>
        <begin position="545"/>
        <end position="564"/>
    </location>
</feature>
<dbReference type="GO" id="GO:0016020">
    <property type="term" value="C:membrane"/>
    <property type="evidence" value="ECO:0007669"/>
    <property type="project" value="UniProtKB-SubCell"/>
</dbReference>
<dbReference type="AlphaFoldDB" id="A0A0E0NGR5"/>
<feature type="transmembrane region" description="Helical" evidence="9">
    <location>
        <begin position="164"/>
        <end position="185"/>
    </location>
</feature>
<comment type="subcellular location">
    <subcellularLocation>
        <location evidence="1">Membrane</location>
        <topology evidence="1">Multi-pass membrane protein</topology>
    </subcellularLocation>
</comment>
<keyword evidence="3" id="KW-0813">Transport</keyword>
<keyword evidence="12" id="KW-1185">Reference proteome</keyword>
<evidence type="ECO:0000256" key="5">
    <source>
        <dbReference type="ARBA" id="ARBA00022692"/>
    </source>
</evidence>
<dbReference type="PRINTS" id="PR00171">
    <property type="entry name" value="SUGRTRNSPORT"/>
</dbReference>
<feature type="transmembrane region" description="Helical" evidence="9">
    <location>
        <begin position="609"/>
        <end position="630"/>
    </location>
</feature>
<dbReference type="InterPro" id="IPR003663">
    <property type="entry name" value="Sugar/inositol_transpt"/>
</dbReference>
<feature type="transmembrane region" description="Helical" evidence="9">
    <location>
        <begin position="584"/>
        <end position="602"/>
    </location>
</feature>
<dbReference type="InterPro" id="IPR020846">
    <property type="entry name" value="MFS_dom"/>
</dbReference>
<comment type="similarity">
    <text evidence="2">Belongs to the major facilitator superfamily. Sugar transporter (TC 2.A.1.1) family.</text>
</comment>
<feature type="transmembrane region" description="Helical" evidence="9">
    <location>
        <begin position="743"/>
        <end position="765"/>
    </location>
</feature>
<feature type="transmembrane region" description="Helical" evidence="9">
    <location>
        <begin position="197"/>
        <end position="217"/>
    </location>
</feature>
<protein>
    <recommendedName>
        <fullName evidence="10">Major facilitator superfamily (MFS) profile domain-containing protein</fullName>
    </recommendedName>
</protein>
<dbReference type="SUPFAM" id="SSF103473">
    <property type="entry name" value="MFS general substrate transporter"/>
    <property type="match status" value="2"/>
</dbReference>
<dbReference type="Proteomes" id="UP000008022">
    <property type="component" value="Unassembled WGS sequence"/>
</dbReference>
<dbReference type="PANTHER" id="PTHR23500:SF105">
    <property type="entry name" value="OS02G0574100 PROTEIN"/>
    <property type="match status" value="1"/>
</dbReference>
<name>A0A0E0NGR5_ORYRU</name>
<dbReference type="InterPro" id="IPR044778">
    <property type="entry name" value="MFS_STP/MST-like_plant"/>
</dbReference>
<dbReference type="STRING" id="4529.A0A0E0NGR5"/>
<reference evidence="11" key="2">
    <citation type="submission" date="2015-06" db="UniProtKB">
        <authorList>
            <consortium name="EnsemblPlants"/>
        </authorList>
    </citation>
    <scope>IDENTIFICATION</scope>
</reference>
<dbReference type="CDD" id="cd17361">
    <property type="entry name" value="MFS_STP"/>
    <property type="match status" value="1"/>
</dbReference>
<keyword evidence="4" id="KW-0762">Sugar transport</keyword>
<feature type="transmembrane region" description="Helical" evidence="9">
    <location>
        <begin position="229"/>
        <end position="248"/>
    </location>
</feature>
<dbReference type="PROSITE" id="PS50850">
    <property type="entry name" value="MFS"/>
    <property type="match status" value="1"/>
</dbReference>
<evidence type="ECO:0000313" key="11">
    <source>
        <dbReference type="EnsemblPlants" id="ORUFI02G22570.1"/>
    </source>
</evidence>
<feature type="transmembrane region" description="Helical" evidence="9">
    <location>
        <begin position="311"/>
        <end position="336"/>
    </location>
</feature>
<feature type="domain" description="Major facilitator superfamily (MFS) profile" evidence="10">
    <location>
        <begin position="54"/>
        <end position="835"/>
    </location>
</feature>
<dbReference type="Gene3D" id="1.20.1250.20">
    <property type="entry name" value="MFS general substrate transporter like domains"/>
    <property type="match status" value="3"/>
</dbReference>
<feature type="transmembrane region" description="Helical" evidence="9">
    <location>
        <begin position="674"/>
        <end position="693"/>
    </location>
</feature>
<evidence type="ECO:0000256" key="7">
    <source>
        <dbReference type="ARBA" id="ARBA00022989"/>
    </source>
</evidence>
<dbReference type="eggNOG" id="KOG0254">
    <property type="taxonomic scope" value="Eukaryota"/>
</dbReference>
<dbReference type="FunFam" id="1.20.1250.20:FF:000931">
    <property type="entry name" value="Sugar transport protein 3"/>
    <property type="match status" value="1"/>
</dbReference>
<evidence type="ECO:0000256" key="2">
    <source>
        <dbReference type="ARBA" id="ARBA00010992"/>
    </source>
</evidence>
<evidence type="ECO:0000256" key="3">
    <source>
        <dbReference type="ARBA" id="ARBA00022448"/>
    </source>
</evidence>
<dbReference type="InterPro" id="IPR036259">
    <property type="entry name" value="MFS_trans_sf"/>
</dbReference>
<evidence type="ECO:0000256" key="4">
    <source>
        <dbReference type="ARBA" id="ARBA00022597"/>
    </source>
</evidence>
<keyword evidence="7 9" id="KW-1133">Transmembrane helix</keyword>
<evidence type="ECO:0000256" key="1">
    <source>
        <dbReference type="ARBA" id="ARBA00004141"/>
    </source>
</evidence>
<feature type="transmembrane region" description="Helical" evidence="9">
    <location>
        <begin position="108"/>
        <end position="128"/>
    </location>
</feature>
<dbReference type="GO" id="GO:0015293">
    <property type="term" value="F:symporter activity"/>
    <property type="evidence" value="ECO:0007669"/>
    <property type="project" value="UniProtKB-KW"/>
</dbReference>
<feature type="transmembrane region" description="Helical" evidence="9">
    <location>
        <begin position="642"/>
        <end position="662"/>
    </location>
</feature>
<dbReference type="EnsemblPlants" id="ORUFI02G22570.1">
    <property type="protein sequence ID" value="ORUFI02G22570.1"/>
    <property type="gene ID" value="ORUFI02G22570"/>
</dbReference>
<dbReference type="Pfam" id="PF00083">
    <property type="entry name" value="Sugar_tr"/>
    <property type="match status" value="3"/>
</dbReference>
<dbReference type="InterPro" id="IPR005828">
    <property type="entry name" value="MFS_sugar_transport-like"/>
</dbReference>
<evidence type="ECO:0000256" key="6">
    <source>
        <dbReference type="ARBA" id="ARBA00022847"/>
    </source>
</evidence>
<proteinExistence type="inferred from homology"/>
<dbReference type="InterPro" id="IPR005829">
    <property type="entry name" value="Sugar_transporter_CS"/>
</dbReference>
<sequence>MHGAVVWSVDSISIGIAVVGLDMSGGGSIANDGEEAAGGGGGGRGEVTFTVVMSCLTAGAGGLLLGYDIGVTGGVTQMESFLQAFFPEVLRKMSSAKQDAYCIFDSQVLNAFVSSFYLSTMVASLVAGHLTKTLGRRNSLLIAGVLFFAGTLLNLAAVNISMLIIGRILLGVAVGFSSLAAPVYLAEIAPARWRGAFTASIGLFGNLGFLMADMINYRATTMARWGWRLSLGAGIVPAVIVIVGAAFIPDTPNSLALRGRLDEARDSLRRIRGAADVDAELKDIVRAAEEDRRYKSGALRRLLRREYRPHLVMAVLIMVFFEMTGAIVVAIFTPLLFYTVGFTSQKAILGSIITDVVSIVSVAAAAAVVDRHGRRRLFMVGGAVLILCQIFPLEVRSAALGLGGTISSALTFMQSQSFLEMLCSFKYGAFAYYAGWLVMMTAFVAAFLPETKGVPIESMGALGMAGGGSIANDGEAAAGGNGGGDEVTFTVVMSCLTAGAVGLLLGYDIGVTGGLTQMESFLQAFFPEAFFPEVLRKMSSAKQDAYCIFDSQVLNAFVSSFYLSTMVASLVAGHLTKTLGRRNSLLIAGVLFFAGTLLNLAAVNISMLIIGRILLGVAVGFSSLAAPVYLAEISPARWRGAFTSSIGLFANFGFLMADMINYRATTMARWGWRLSLGAGIVPALIVIVGAASIPDTPNSLALRGRLDEARDSLRRIRGAGVAMAWIFGAELGTDGGRAMPRGYAVAMVAVVCMYAAGLCVSWVPLSSVVTSEIFPLEVRSAALGLGGAISSALTFMQSQSFLEMLCSFKYGAFAYYAGWLVMMTAFVAAFLPETKGRRWPSNLHHDGHAFVSTLSFDLSVDAKPTINPRSPHPPPDDRLIPLNYYL</sequence>
<reference evidence="12" key="1">
    <citation type="submission" date="2013-06" db="EMBL/GenBank/DDBJ databases">
        <authorList>
            <person name="Zhao Q."/>
        </authorList>
    </citation>
    <scope>NUCLEOTIDE SEQUENCE</scope>
    <source>
        <strain evidence="12">cv. W1943</strain>
    </source>
</reference>
<feature type="transmembrane region" description="Helical" evidence="9">
    <location>
        <begin position="813"/>
        <end position="831"/>
    </location>
</feature>
<dbReference type="PROSITE" id="PS00217">
    <property type="entry name" value="SUGAR_TRANSPORT_2"/>
    <property type="match status" value="2"/>
</dbReference>
<keyword evidence="5 9" id="KW-0812">Transmembrane</keyword>
<evidence type="ECO:0000313" key="12">
    <source>
        <dbReference type="Proteomes" id="UP000008022"/>
    </source>
</evidence>
<feature type="transmembrane region" description="Helical" evidence="9">
    <location>
        <begin position="430"/>
        <end position="448"/>
    </location>
</feature>
<evidence type="ECO:0000256" key="9">
    <source>
        <dbReference type="SAM" id="Phobius"/>
    </source>
</evidence>
<feature type="transmembrane region" description="Helical" evidence="9">
    <location>
        <begin position="487"/>
        <end position="507"/>
    </location>
</feature>
<dbReference type="GO" id="GO:0015145">
    <property type="term" value="F:monosaccharide transmembrane transporter activity"/>
    <property type="evidence" value="ECO:0007669"/>
    <property type="project" value="InterPro"/>
</dbReference>
<evidence type="ECO:0000256" key="8">
    <source>
        <dbReference type="ARBA" id="ARBA00023136"/>
    </source>
</evidence>